<dbReference type="RefSeq" id="XP_008615645.1">
    <property type="nucleotide sequence ID" value="XM_008617423.1"/>
</dbReference>
<evidence type="ECO:0000313" key="1">
    <source>
        <dbReference type="EMBL" id="EQC30907.1"/>
    </source>
</evidence>
<dbReference type="VEuPathDB" id="FungiDB:SDRG_11387"/>
<reference evidence="1 2" key="1">
    <citation type="submission" date="2012-04" db="EMBL/GenBank/DDBJ databases">
        <title>The Genome Sequence of Saprolegnia declina VS20.</title>
        <authorList>
            <consortium name="The Broad Institute Genome Sequencing Platform"/>
            <person name="Russ C."/>
            <person name="Nusbaum C."/>
            <person name="Tyler B."/>
            <person name="van West P."/>
            <person name="Dieguez-Uribeondo J."/>
            <person name="de Bruijn I."/>
            <person name="Tripathy S."/>
            <person name="Jiang R."/>
            <person name="Young S.K."/>
            <person name="Zeng Q."/>
            <person name="Gargeya S."/>
            <person name="Fitzgerald M."/>
            <person name="Haas B."/>
            <person name="Abouelleil A."/>
            <person name="Alvarado L."/>
            <person name="Arachchi H.M."/>
            <person name="Berlin A."/>
            <person name="Chapman S.B."/>
            <person name="Goldberg J."/>
            <person name="Griggs A."/>
            <person name="Gujja S."/>
            <person name="Hansen M."/>
            <person name="Howarth C."/>
            <person name="Imamovic A."/>
            <person name="Larimer J."/>
            <person name="McCowen C."/>
            <person name="Montmayeur A."/>
            <person name="Murphy C."/>
            <person name="Neiman D."/>
            <person name="Pearson M."/>
            <person name="Priest M."/>
            <person name="Roberts A."/>
            <person name="Saif S."/>
            <person name="Shea T."/>
            <person name="Sisk P."/>
            <person name="Sykes S."/>
            <person name="Wortman J."/>
            <person name="Nusbaum C."/>
            <person name="Birren B."/>
        </authorList>
    </citation>
    <scope>NUCLEOTIDE SEQUENCE [LARGE SCALE GENOMIC DNA]</scope>
    <source>
        <strain evidence="1 2">VS20</strain>
    </source>
</reference>
<protein>
    <submittedName>
        <fullName evidence="1">Uncharacterized protein</fullName>
    </submittedName>
</protein>
<keyword evidence="2" id="KW-1185">Reference proteome</keyword>
<proteinExistence type="predicted"/>
<gene>
    <name evidence="1" type="ORF">SDRG_11387</name>
</gene>
<dbReference type="Proteomes" id="UP000030762">
    <property type="component" value="Unassembled WGS sequence"/>
</dbReference>
<dbReference type="TCDB" id="1.C.10.2.1">
    <property type="family name" value="the pore-forming haemolysin e (hlye) family"/>
</dbReference>
<dbReference type="GO" id="GO:0044179">
    <property type="term" value="P:hemolysis in another organism"/>
    <property type="evidence" value="ECO:0007669"/>
    <property type="project" value="InterPro"/>
</dbReference>
<dbReference type="InterPro" id="IPR027018">
    <property type="entry name" value="Hemolysin_E"/>
</dbReference>
<dbReference type="AlphaFoldDB" id="T0RLN6"/>
<sequence>MKCFCCFRGPKTPNISSDTQALEKLQAELPTVVLANERIKLGCSKSGAPALRKLGDGILIYDQYLDDAATPREFFDKLLGFLDHFVLNCPRNGAVLLGAIVTQSLNARDGYEKASREVYYWCVAALPLLEAFEDALQSGRINDAQLLLLSVYEHGTTIMHTVASALAKTTKHLELAMQNATDLSRRMAFQASTPNTRSIGCATTSNDESLLAFGAPPADAGARITTYGRPAAVDEKLSDLLQVLAKRMELMLKSIDCGWNQLQRTHVIETLDDERRQPNLLKFLDQSTMDKYLTSASALRTTCSDFMRRHAQHQAV</sequence>
<evidence type="ECO:0000313" key="2">
    <source>
        <dbReference type="Proteomes" id="UP000030762"/>
    </source>
</evidence>
<dbReference type="Gene3D" id="1.20.1170.10">
    <property type="match status" value="1"/>
</dbReference>
<accession>T0RLN6</accession>
<dbReference type="SUPFAM" id="SSF58100">
    <property type="entry name" value="Bacterial hemolysins"/>
    <property type="match status" value="1"/>
</dbReference>
<dbReference type="GeneID" id="19952114"/>
<dbReference type="EMBL" id="JH767172">
    <property type="protein sequence ID" value="EQC30907.1"/>
    <property type="molecule type" value="Genomic_DNA"/>
</dbReference>
<organism evidence="1 2">
    <name type="scientific">Saprolegnia diclina (strain VS20)</name>
    <dbReference type="NCBI Taxonomy" id="1156394"/>
    <lineage>
        <taxon>Eukaryota</taxon>
        <taxon>Sar</taxon>
        <taxon>Stramenopiles</taxon>
        <taxon>Oomycota</taxon>
        <taxon>Saprolegniomycetes</taxon>
        <taxon>Saprolegniales</taxon>
        <taxon>Saprolegniaceae</taxon>
        <taxon>Saprolegnia</taxon>
    </lineage>
</organism>
<name>T0RLN6_SAPDV</name>
<dbReference type="Pfam" id="PF06109">
    <property type="entry name" value="HlyE"/>
    <property type="match status" value="1"/>
</dbReference>
<dbReference type="InParanoid" id="T0RLN6"/>